<proteinExistence type="predicted"/>
<gene>
    <name evidence="1" type="ORF">PSYMO_23033</name>
</gene>
<evidence type="ECO:0000313" key="1">
    <source>
        <dbReference type="EMBL" id="EGH24184.1"/>
    </source>
</evidence>
<dbReference type="EMBL" id="AEAG01000898">
    <property type="protein sequence ID" value="EGH24184.1"/>
    <property type="molecule type" value="Genomic_DNA"/>
</dbReference>
<dbReference type="AlphaFoldDB" id="A0A656GF08"/>
<comment type="caution">
    <text evidence="1">The sequence shown here is derived from an EMBL/GenBank/DDBJ whole genome shotgun (WGS) entry which is preliminary data.</text>
</comment>
<accession>A0A656GF08</accession>
<reference evidence="1 2" key="1">
    <citation type="journal article" date="2011" name="PLoS Pathog.">
        <title>Dynamic evolution of pathogenicity revealed by sequencing and comparative genomics of 19 Pseudomonas syringae isolates.</title>
        <authorList>
            <person name="Baltrus D.A."/>
            <person name="Nishimura M.T."/>
            <person name="Romanchuk A."/>
            <person name="Chang J.H."/>
            <person name="Mukhtar M.S."/>
            <person name="Cherkis K."/>
            <person name="Roach J."/>
            <person name="Grant S.R."/>
            <person name="Jones C.D."/>
            <person name="Dangl J.L."/>
        </authorList>
    </citation>
    <scope>NUCLEOTIDE SEQUENCE [LARGE SCALE GENOMIC DNA]</scope>
    <source>
        <strain evidence="1 2">301020</strain>
    </source>
</reference>
<name>A0A656GF08_PSEA0</name>
<sequence length="104" mass="11694">MHDLLRKQWFELRERMMGQVDSHSSISLRLPGEQGMWLGKLDDLAPQAVALSDSAEDERQTHAAIYRVRADVGAILIGGWGPLQKALSILAGSCRFYLMSRRVI</sequence>
<protein>
    <submittedName>
        <fullName evidence="1">Uncharacterized protein</fullName>
    </submittedName>
</protein>
<dbReference type="Proteomes" id="UP000003465">
    <property type="component" value="Unassembled WGS sequence"/>
</dbReference>
<organism evidence="1 2">
    <name type="scientific">Pseudomonas amygdali pv. mori str. 301020</name>
    <dbReference type="NCBI Taxonomy" id="629261"/>
    <lineage>
        <taxon>Bacteria</taxon>
        <taxon>Pseudomonadati</taxon>
        <taxon>Pseudomonadota</taxon>
        <taxon>Gammaproteobacteria</taxon>
        <taxon>Pseudomonadales</taxon>
        <taxon>Pseudomonadaceae</taxon>
        <taxon>Pseudomonas</taxon>
        <taxon>Pseudomonas amygdali</taxon>
    </lineage>
</organism>
<evidence type="ECO:0000313" key="2">
    <source>
        <dbReference type="Proteomes" id="UP000003465"/>
    </source>
</evidence>